<gene>
    <name evidence="2" type="ORF">AVDCRST_MAG08-3007</name>
</gene>
<dbReference type="AlphaFoldDB" id="A0A6J4J0L9"/>
<protein>
    <submittedName>
        <fullName evidence="2">Chemotaxis protein methyltransferase CheR</fullName>
        <ecNumber evidence="2">2.1.1.80</ecNumber>
    </submittedName>
</protein>
<keyword evidence="2" id="KW-0489">Methyltransferase</keyword>
<feature type="compositionally biased region" description="Basic and acidic residues" evidence="1">
    <location>
        <begin position="343"/>
        <end position="353"/>
    </location>
</feature>
<dbReference type="GO" id="GO:0032259">
    <property type="term" value="P:methylation"/>
    <property type="evidence" value="ECO:0007669"/>
    <property type="project" value="UniProtKB-KW"/>
</dbReference>
<feature type="region of interest" description="Disordered" evidence="1">
    <location>
        <begin position="1"/>
        <end position="133"/>
    </location>
</feature>
<feature type="compositionally biased region" description="Low complexity" evidence="1">
    <location>
        <begin position="502"/>
        <end position="518"/>
    </location>
</feature>
<feature type="non-terminal residue" evidence="2">
    <location>
        <position position="526"/>
    </location>
</feature>
<feature type="compositionally biased region" description="Low complexity" evidence="1">
    <location>
        <begin position="263"/>
        <end position="277"/>
    </location>
</feature>
<feature type="compositionally biased region" description="Basic residues" evidence="1">
    <location>
        <begin position="111"/>
        <end position="122"/>
    </location>
</feature>
<accession>A0A6J4J0L9</accession>
<feature type="compositionally biased region" description="Basic residues" evidence="1">
    <location>
        <begin position="25"/>
        <end position="39"/>
    </location>
</feature>
<feature type="non-terminal residue" evidence="2">
    <location>
        <position position="1"/>
    </location>
</feature>
<dbReference type="EMBL" id="CADCTG010000221">
    <property type="protein sequence ID" value="CAA9267190.1"/>
    <property type="molecule type" value="Genomic_DNA"/>
</dbReference>
<evidence type="ECO:0000313" key="2">
    <source>
        <dbReference type="EMBL" id="CAA9267190.1"/>
    </source>
</evidence>
<dbReference type="GO" id="GO:0008983">
    <property type="term" value="F:protein-glutamate O-methyltransferase activity"/>
    <property type="evidence" value="ECO:0007669"/>
    <property type="project" value="UniProtKB-EC"/>
</dbReference>
<feature type="compositionally biased region" description="Low complexity" evidence="1">
    <location>
        <begin position="168"/>
        <end position="192"/>
    </location>
</feature>
<keyword evidence="2" id="KW-0808">Transferase</keyword>
<feature type="compositionally biased region" description="Pro residues" evidence="1">
    <location>
        <begin position="478"/>
        <end position="488"/>
    </location>
</feature>
<dbReference type="EC" id="2.1.1.80" evidence="2"/>
<feature type="compositionally biased region" description="Gly residues" evidence="1">
    <location>
        <begin position="381"/>
        <end position="392"/>
    </location>
</feature>
<organism evidence="2">
    <name type="scientific">uncultured Acetobacteraceae bacterium</name>
    <dbReference type="NCBI Taxonomy" id="169975"/>
    <lineage>
        <taxon>Bacteria</taxon>
        <taxon>Pseudomonadati</taxon>
        <taxon>Pseudomonadota</taxon>
        <taxon>Alphaproteobacteria</taxon>
        <taxon>Acetobacterales</taxon>
        <taxon>Acetobacteraceae</taxon>
        <taxon>environmental samples</taxon>
    </lineage>
</organism>
<feature type="compositionally biased region" description="Low complexity" evidence="1">
    <location>
        <begin position="231"/>
        <end position="240"/>
    </location>
</feature>
<evidence type="ECO:0000256" key="1">
    <source>
        <dbReference type="SAM" id="MobiDB-lite"/>
    </source>
</evidence>
<feature type="compositionally biased region" description="Basic and acidic residues" evidence="1">
    <location>
        <begin position="403"/>
        <end position="418"/>
    </location>
</feature>
<name>A0A6J4J0L9_9PROT</name>
<feature type="region of interest" description="Disordered" evidence="1">
    <location>
        <begin position="155"/>
        <end position="526"/>
    </location>
</feature>
<feature type="compositionally biased region" description="Basic and acidic residues" evidence="1">
    <location>
        <begin position="323"/>
        <end position="334"/>
    </location>
</feature>
<proteinExistence type="predicted"/>
<sequence>ERVPGRCLPRGSRKAEAGGAEPLRRPGHAARARIRRGRGARGGPPPGAHGARLAGGPGPAMVQGARRPGRARRPAHLGVLRPRAQNRGRAPGGARRRRRPAFRRQPAGVRRPAHPLLRRRAAPHAGRASARHRLRHVAGAARGRLVERRGATVDLARRHRDAGPGDPPGSAAGRALRGRGRSPAGAGGAAAPRARRRRGLRLGTPPAHGPVHLGHGGAGPLRDARRRAPLRGRAAPIRAPGGRRRRAGRGFARLGPGRRRPLRGGAPRRPAGRRWPPALVPLRRPSPVPGRERAPGPGDAPGLHLHRDHRAALGGGASGAARGRAEPPREEHARRGAGPGRADPPRDLQRRPGEAALPRRLPVPPAGARARARPPDARGVAGDGLGRFGAGRPGAVRRPRRGRAAEDRGARPARDARAGARRGAGDGAARAGHQRLQARRPVLPDRPGLARLGTGAGARSGAGHRLDRERRAAARRPPGAPRLRPAPPGAGAGPTTRRRSDLGLPPRRLRLPAAAPLGRRARDPGL</sequence>
<feature type="compositionally biased region" description="Low complexity" evidence="1">
    <location>
        <begin position="81"/>
        <end position="93"/>
    </location>
</feature>
<reference evidence="2" key="1">
    <citation type="submission" date="2020-02" db="EMBL/GenBank/DDBJ databases">
        <authorList>
            <person name="Meier V. D."/>
        </authorList>
    </citation>
    <scope>NUCLEOTIDE SEQUENCE</scope>
    <source>
        <strain evidence="2">AVDCRST_MAG08</strain>
    </source>
</reference>